<keyword evidence="2" id="KW-1185">Reference proteome</keyword>
<dbReference type="AlphaFoldDB" id="S4NDD1"/>
<sequence length="39" mass="4642">MQSVSDFQNNNQNIYFTIDLLDHLEDMGKIILNNFILNR</sequence>
<dbReference type="EMBL" id="BASH01000004">
    <property type="protein sequence ID" value="GAD16894.1"/>
    <property type="molecule type" value="Genomic_DNA"/>
</dbReference>
<accession>S4NDD1</accession>
<evidence type="ECO:0000313" key="2">
    <source>
        <dbReference type="Proteomes" id="UP000016361"/>
    </source>
</evidence>
<protein>
    <submittedName>
        <fullName evidence="1">Uncharacterized protein</fullName>
    </submittedName>
</protein>
<organism evidence="1 2">
    <name type="scientific">Lentilactobacillus otakiensis DSM 19908 = JCM 15040</name>
    <dbReference type="NCBI Taxonomy" id="1423780"/>
    <lineage>
        <taxon>Bacteria</taxon>
        <taxon>Bacillati</taxon>
        <taxon>Bacillota</taxon>
        <taxon>Bacilli</taxon>
        <taxon>Lactobacillales</taxon>
        <taxon>Lactobacillaceae</taxon>
        <taxon>Lentilactobacillus</taxon>
    </lineage>
</organism>
<proteinExistence type="predicted"/>
<name>S4NDD1_9LACO</name>
<gene>
    <name evidence="1" type="ORF">LOT_1432</name>
</gene>
<dbReference type="Proteomes" id="UP000016361">
    <property type="component" value="Unassembled WGS sequence"/>
</dbReference>
<comment type="caution">
    <text evidence="1">The sequence shown here is derived from an EMBL/GenBank/DDBJ whole genome shotgun (WGS) entry which is preliminary data.</text>
</comment>
<reference evidence="2" key="1">
    <citation type="journal article" date="2013" name="Genome Announc.">
        <title>Draft Genome Sequence of D-Branched-Chain Amino Acid Producer Lactobacillus otakiensis JCM 15040T, Isolated from a Traditional Japanese Pickle.</title>
        <authorList>
            <person name="Doi K."/>
            <person name="Mori K."/>
            <person name="Mutaguchi Y."/>
            <person name="Tashiro K."/>
            <person name="Fujino Y."/>
            <person name="Ohmori T."/>
            <person name="Kuhara S."/>
            <person name="Ohshima T."/>
        </authorList>
    </citation>
    <scope>NUCLEOTIDE SEQUENCE [LARGE SCALE GENOMIC DNA]</scope>
    <source>
        <strain evidence="2">JCM 15040</strain>
    </source>
</reference>
<evidence type="ECO:0000313" key="1">
    <source>
        <dbReference type="EMBL" id="GAD16894.1"/>
    </source>
</evidence>